<comment type="caution">
    <text evidence="1">The sequence shown here is derived from an EMBL/GenBank/DDBJ whole genome shotgun (WGS) entry which is preliminary data.</text>
</comment>
<dbReference type="Proteomes" id="UP001364890">
    <property type="component" value="Unassembled WGS sequence"/>
</dbReference>
<evidence type="ECO:0000313" key="1">
    <source>
        <dbReference type="EMBL" id="MEI4769069.1"/>
    </source>
</evidence>
<reference evidence="1 2" key="1">
    <citation type="submission" date="2024-01" db="EMBL/GenBank/DDBJ databases">
        <title>Seven novel Bacillus-like species.</title>
        <authorList>
            <person name="Liu G."/>
        </authorList>
    </citation>
    <scope>NUCLEOTIDE SEQUENCE [LARGE SCALE GENOMIC DNA]</scope>
    <source>
        <strain evidence="1 2">FJAT-51614</strain>
    </source>
</reference>
<dbReference type="EMBL" id="JBAWSY010000002">
    <property type="protein sequence ID" value="MEI4769069.1"/>
    <property type="molecule type" value="Genomic_DNA"/>
</dbReference>
<sequence length="225" mass="26713">MPTKTITEKLNLEKYLKKLILHVPSDISDFDEMKYDTDIKESKYDLAYIFVYNLEDYTNYLKVMIEKQLIEKNGYLFFAYPKKNNPTYKEYIDRDDMINTISPDEEGYVTGSDLKFSRMVSMNDIFTVVGLKSVPKKKKKSTTTPNSQSVDDYIDNVGDIIKYLERNEKLLDFYNQLTPGYQKDWARYVYSAKRKETQEKRLLEMEKILGEGYKTKDLYRRKEGN</sequence>
<gene>
    <name evidence="1" type="ORF">WAX74_05265</name>
</gene>
<proteinExistence type="predicted"/>
<evidence type="ECO:0000313" key="2">
    <source>
        <dbReference type="Proteomes" id="UP001364890"/>
    </source>
</evidence>
<organism evidence="1 2">
    <name type="scientific">Psychrobacillus mangrovi</name>
    <dbReference type="NCBI Taxonomy" id="3117745"/>
    <lineage>
        <taxon>Bacteria</taxon>
        <taxon>Bacillati</taxon>
        <taxon>Bacillota</taxon>
        <taxon>Bacilli</taxon>
        <taxon>Bacillales</taxon>
        <taxon>Bacillaceae</taxon>
        <taxon>Psychrobacillus</taxon>
    </lineage>
</organism>
<accession>A0ABU8F237</accession>
<name>A0ABU8F237_9BACI</name>
<protein>
    <submittedName>
        <fullName evidence="1">YdeI/OmpD-associated family protein</fullName>
    </submittedName>
</protein>
<keyword evidence="2" id="KW-1185">Reference proteome</keyword>
<dbReference type="RefSeq" id="WP_336496614.1">
    <property type="nucleotide sequence ID" value="NZ_JBAWSY010000002.1"/>
</dbReference>
<dbReference type="Pfam" id="PF13376">
    <property type="entry name" value="OmdA"/>
    <property type="match status" value="1"/>
</dbReference>